<name>A0ABT5DMW2_9BACT</name>
<dbReference type="RefSeq" id="WP_272144604.1">
    <property type="nucleotide sequence ID" value="NZ_JAQNDM010000002.1"/>
</dbReference>
<dbReference type="SUPFAM" id="SSF55729">
    <property type="entry name" value="Acyl-CoA N-acyltransferases (Nat)"/>
    <property type="match status" value="1"/>
</dbReference>
<dbReference type="Pfam" id="PF13673">
    <property type="entry name" value="Acetyltransf_10"/>
    <property type="match status" value="1"/>
</dbReference>
<dbReference type="InterPro" id="IPR016181">
    <property type="entry name" value="Acyl_CoA_acyltransferase"/>
</dbReference>
<dbReference type="PROSITE" id="PS51186">
    <property type="entry name" value="GNAT"/>
    <property type="match status" value="1"/>
</dbReference>
<sequence length="180" mass="19684">MASRLNLRAASAGDQHALWRLHTRSITSLCQGAYSSHELRTWVELLRPEAYLPADPPRTVLVAEQEDQLVGFGQLDPVRGELEALYVSPDTVGLGVGSALLSALETLAWRANVRAMTLDASLNAEPFYRARGYVPLHAARRILTSEVHLVCTRMQKRQPLVLRSAAGEGPGQGRAPLPEP</sequence>
<dbReference type="GO" id="GO:0016746">
    <property type="term" value="F:acyltransferase activity"/>
    <property type="evidence" value="ECO:0007669"/>
    <property type="project" value="UniProtKB-KW"/>
</dbReference>
<protein>
    <submittedName>
        <fullName evidence="4">GNAT family N-acetyltransferase</fullName>
        <ecNumber evidence="4">2.3.1.-</ecNumber>
    </submittedName>
</protein>
<evidence type="ECO:0000313" key="4">
    <source>
        <dbReference type="EMBL" id="MDC0714078.1"/>
    </source>
</evidence>
<evidence type="ECO:0000256" key="1">
    <source>
        <dbReference type="ARBA" id="ARBA00022679"/>
    </source>
</evidence>
<dbReference type="Gene3D" id="3.40.630.30">
    <property type="match status" value="1"/>
</dbReference>
<evidence type="ECO:0000313" key="5">
    <source>
        <dbReference type="Proteomes" id="UP001221838"/>
    </source>
</evidence>
<dbReference type="EMBL" id="JAQNDM010000002">
    <property type="protein sequence ID" value="MDC0714078.1"/>
    <property type="molecule type" value="Genomic_DNA"/>
</dbReference>
<accession>A0ABT5DMW2</accession>
<comment type="caution">
    <text evidence="4">The sequence shown here is derived from an EMBL/GenBank/DDBJ whole genome shotgun (WGS) entry which is preliminary data.</text>
</comment>
<feature type="domain" description="N-acetyltransferase" evidence="3">
    <location>
        <begin position="5"/>
        <end position="159"/>
    </location>
</feature>
<dbReference type="PANTHER" id="PTHR43877:SF2">
    <property type="entry name" value="AMINOALKYLPHOSPHONATE N-ACETYLTRANSFERASE-RELATED"/>
    <property type="match status" value="1"/>
</dbReference>
<dbReference type="InterPro" id="IPR000182">
    <property type="entry name" value="GNAT_dom"/>
</dbReference>
<gene>
    <name evidence="4" type="ORF">POL68_36775</name>
</gene>
<proteinExistence type="predicted"/>
<dbReference type="CDD" id="cd04301">
    <property type="entry name" value="NAT_SF"/>
    <property type="match status" value="1"/>
</dbReference>
<evidence type="ECO:0000256" key="2">
    <source>
        <dbReference type="ARBA" id="ARBA00023315"/>
    </source>
</evidence>
<organism evidence="4 5">
    <name type="scientific">Stigmatella ashevillensis</name>
    <dbReference type="NCBI Taxonomy" id="2995309"/>
    <lineage>
        <taxon>Bacteria</taxon>
        <taxon>Pseudomonadati</taxon>
        <taxon>Myxococcota</taxon>
        <taxon>Myxococcia</taxon>
        <taxon>Myxococcales</taxon>
        <taxon>Cystobacterineae</taxon>
        <taxon>Archangiaceae</taxon>
        <taxon>Stigmatella</taxon>
    </lineage>
</organism>
<reference evidence="4 5" key="1">
    <citation type="submission" date="2022-11" db="EMBL/GenBank/DDBJ databases">
        <title>Minimal conservation of predation-associated metabolite biosynthetic gene clusters underscores biosynthetic potential of Myxococcota including descriptions for ten novel species: Archangium lansinium sp. nov., Myxococcus landrumus sp. nov., Nannocystis bai.</title>
        <authorList>
            <person name="Ahearne A."/>
            <person name="Stevens C."/>
            <person name="Dowd S."/>
        </authorList>
    </citation>
    <scope>NUCLEOTIDE SEQUENCE [LARGE SCALE GENOMIC DNA]</scope>
    <source>
        <strain evidence="4 5">NCWAL01</strain>
    </source>
</reference>
<dbReference type="EC" id="2.3.1.-" evidence="4"/>
<keyword evidence="5" id="KW-1185">Reference proteome</keyword>
<dbReference type="PANTHER" id="PTHR43877">
    <property type="entry name" value="AMINOALKYLPHOSPHONATE N-ACETYLTRANSFERASE-RELATED-RELATED"/>
    <property type="match status" value="1"/>
</dbReference>
<evidence type="ECO:0000259" key="3">
    <source>
        <dbReference type="PROSITE" id="PS51186"/>
    </source>
</evidence>
<keyword evidence="2 4" id="KW-0012">Acyltransferase</keyword>
<keyword evidence="1 4" id="KW-0808">Transferase</keyword>
<dbReference type="Proteomes" id="UP001221838">
    <property type="component" value="Unassembled WGS sequence"/>
</dbReference>
<dbReference type="InterPro" id="IPR050832">
    <property type="entry name" value="Bact_Acetyltransf"/>
</dbReference>